<protein>
    <recommendedName>
        <fullName evidence="5 16">Serine/threonine-protein kinase Tel1</fullName>
        <ecNumber evidence="4 16">2.7.11.1</ecNumber>
    </recommendedName>
</protein>
<dbReference type="PROSITE" id="PS00916">
    <property type="entry name" value="PI3_4_KINASE_2"/>
    <property type="match status" value="1"/>
</dbReference>
<keyword evidence="22" id="KW-1185">Reference proteome</keyword>
<dbReference type="InterPro" id="IPR014009">
    <property type="entry name" value="PIK_FAT"/>
</dbReference>
<dbReference type="InterPro" id="IPR003151">
    <property type="entry name" value="PIK-rel_kinase_FAT"/>
</dbReference>
<sequence length="3042" mass="342543">MSNLKTVVDRLRSEKVKERQEGIAALRSTFAREDAVYSIEDGRGWLVLYQALFTTVKVEKLDTAKKSGKAGTAGAAAQRRLVEAAAAVRWLVERSVRCLSKRALTPLLEHLTQMLVHRHELFSPIALDYLKTIRVLLSWTPHMDHVNLETWLKLVEICFNVVLDEPMDKELVPSEEDNLSGENSMYQSDSNDDDAGSSSIPAQTRKRHLAERATPGSTDSSHRFRRSARRTVSLEQVECTALLALLFRHPAAPFLATVDRSDPDRKGNLIPVPIASALFKRMKRFLECYPTDTSLHHDYLLALRSFLSQVSLNCKDEVDDLARSSWDALVGLWGTKNKQLKENLVGIFRILFPFITAAQSAPSYGWADAVQNLLVLLNGEAESKWGIDGLFIDSLRLDVSPAEVGAGEIFVSHTFRAGWNFDTNQALAWTLLELQADCIEKLFKHSESVHVGTPSFSSTTKRMKREDPICALLQSIRSTSTTNVRVYNLQILLFLIDRHWAEFHNALQNDIINVLLQLISVDDVSIQSWIFLSLAAVARWDGVDGVCHSGTVFATAVRTDRRGPTTWDPIWTHAVRRANVPVVCRAACHTAYLLIGHAKHLLTSHRVLAEIETFAKDLDLQGPNFPYDAVCMFLAQCLRVASQDVRLYRMQLEEKVLSWLLDNWGIGVVTSNVSGKARLPPHTINDFLNLLGSICGYRQHTDLICASPLPDCEIAEVMEEQRKTKIIRDYLLFAKLPQVPHCKGTVEDVALVSSDELPSSRLDQELVSPRGRERRVSIFLHKAIESLVVGWEVAKVNNFTHAAAEEIRQSLDVAITAIIFDSLQASNGTRSNRRVVQLAGKVVVLLAPLLTDSRWTTEERVLILKAFDPLILDGDSGNDDEEWEAMVVPSVDSGIRSHILNALRARLSRDVRSRAQRRSLQRMIWRNADIQDDFAAVFQSLNQLLCVLIDQVPHDEDSNADEEGDRFEPIRTTRAAMPADDGSQDHSLAVRRLVEICVTFLSVVPALQNPVGEVTHNKELVKVVTNCSEEKLLVLGPPLLTVVCKRLLNLNAHVLDTLLGKCADLLQRYSHAFNAQFHLLVTDLLKCTMHIWLEKKVAGSVLGDHVLDLCAWISGIARKKVTFWKVRDSVVQFTAMLLAEDPSQSFWPAEDGEESVSRPLHILLALNADEDIRVRFRAAVKTANLFALREDDGTRDFGNLDSFYTSVHESLPRDLAKREHMFTRSLCLGNIMIGSSYVRRGPYWHLLEVAFHSPSYARHIQVVLNGVSMRLGLSDSHELFEAYASQIAFSIRQNFYDAMRLPPSLLGYDNRRACAEAALRLCTPANLMVDGGSDAVAHGRTLFNNHCTAIQKTVHEGLLMCVGDLIGLQLVCFMDRPPGNSGSVTQQLREVLTSIGLNFPSQEAFVECVRENVAGIAVAIIRSLGDQDFSERGAIVTALRKVTSTDTTGTFLSLNQYRQLGDFRYHPPNLPRFGTGTVLRALQWCISSSKREDAAAISFHVLHQLFSELHLTPFVNEQHRLLNGIALLVSVRHCDFGDPTLLHTFVQKSSLLLAQSDLITAGQSFLEWGFSIFRKTHQVDQRLPNILAHVCALVGDLQSASTSASATAGKLRSWLDEQALSLSQDQKIRPFVLKALPVWSHEPSSELSALVEDLSADDLSATLSDHRITSNKFRLVRQLNRLAEQHAYCRVRFSTSDFWRLKDNIPPKGRLSRGDIDAFASLLIANAGNIYSFRSEPAFPQTLRARHCRGTKRQEDEKTEPAPQHAILQTLLAMLDDGDPSEVNLVYLALRSLISVASPGILSFQLWPTEYRTPIEYFQRFPVPPPNARQARTIDQLDAIWPQNADFPQWICSVTTLLADILASKDNFYAQLVPLLQRNTLFAEEVLPVLVHTLLQAERARAIEVSARKGLSDYFTNVLRAEEVNRLCLRAIVDVILHLRNFEPSNSTGQLAHDKWLDVDFHLLARSAVTCGSYTTALLFLELACEYQQLNMDATGGVEHLLFDIYSHIDEPDGFYGIKTTDLRHFLIKRFHHEKQWEKAFRFHGAALEADNHGSIDADGLLQSFHAFGFDHLALRALQSSQGGIDSDVGSSTMSYQLGWRTETWDLPDSGQQDSSTTLYRALRAVHRERNHKVVDATINQALCDMMERLLTLGNEDITEIREVGRNFMCLSQITRWRSGKLQEYLDSKTSDARAFSHLVDIDPDFEFLDLERILATRLSLVRSVRQKEEREQIGELISPFTRTLIDVEKRCLVRLSVAARKSNQLQVALNSIVKAQQLEKTPSYEISQEFANVLWLQREQKLAVQFLKDLLSQKKAEPGSKPTIEEAMTMARLGSWISEACMEKPTDIKQNLFDAAVQVAACAEKRMPTRNDSCASIYHKCAQFAERQYHAILKSPDGVRWKVYVDRKRQEIKQMETQLRGTQMSSHDYGVLVHEQTKARALLAEDEDAYERHNGALVTFLESAIDMYSRCLAASDGFDDDVPIRFSSLWFANFDDERLQKGIMAAVDRIPSRKFVFLSHQLSARISRPIHGEMPKSQQILQRLVLRMCQEHPFHSLYQVYCIRPEGSVQSGSMRRTSSRLESPTSQTDRGLAASHIFDVLLADPNHSARTKAIEQVCNASLQWAKYPIKELTGKKTNIILNVPEGLLIRQLRNIHVPVLTSHPPIDPTLRYDNCVWISHYDKTFQPAGGVNMPKINTCYGTDGQRFKQLFKGEGNDDLRQDAVMEQVFDLVNTVLRHDRETKRRDLKVRGYTVLPLAPQAGVIEFVGNTSPLASWLQPAHKRYRPNDMDHHQATRYLSQTREKYKGKTEALVAAFSEICRRIQPVMRHYFPEKSKTPIAWFAMRLNYTRSVATTSIVGHVLGLGDRHISNILLDNRSGEVVHIDLGIAFDQGKRLPVPERVPFRMTRDMVDGMGYSGTQGVFQRCAEETLRVLREQSDVVMTVLEVFKHDPLHSWTASELKLKKIQESAVGPPQQLNPLAERPDFDMKSGSAEAAERALGSVARKLDKSLSVECTVNELIAEATDVVNLATIYYGWSPDL</sequence>
<evidence type="ECO:0000256" key="7">
    <source>
        <dbReference type="ARBA" id="ARBA00022679"/>
    </source>
</evidence>
<dbReference type="OrthoDB" id="381190at2759"/>
<dbReference type="PANTHER" id="PTHR37079:SF4">
    <property type="entry name" value="SERINE_THREONINE-PROTEIN KINASE ATM"/>
    <property type="match status" value="1"/>
</dbReference>
<evidence type="ECO:0000256" key="8">
    <source>
        <dbReference type="ARBA" id="ARBA00022741"/>
    </source>
</evidence>
<keyword evidence="8 16" id="KW-0547">Nucleotide-binding</keyword>
<name>A0A0C3JNQ9_PISTI</name>
<dbReference type="PROSITE" id="PS50290">
    <property type="entry name" value="PI3_4_KINASE_3"/>
    <property type="match status" value="1"/>
</dbReference>
<dbReference type="EC" id="2.7.11.1" evidence="4 16"/>
<dbReference type="SMART" id="SM01343">
    <property type="entry name" value="FATC"/>
    <property type="match status" value="1"/>
</dbReference>
<dbReference type="CDD" id="cd05171">
    <property type="entry name" value="PIKKc_ATM"/>
    <property type="match status" value="1"/>
</dbReference>
<keyword evidence="16" id="KW-0156">Chromatin regulator</keyword>
<comment type="subcellular location">
    <subcellularLocation>
        <location evidence="16">Chromosome</location>
        <location evidence="16">Telomere</location>
    </subcellularLocation>
    <subcellularLocation>
        <location evidence="1 16">Nucleus</location>
    </subcellularLocation>
</comment>
<dbReference type="InterPro" id="IPR000403">
    <property type="entry name" value="PI3/4_kinase_cat_dom"/>
</dbReference>
<dbReference type="GO" id="GO:0035556">
    <property type="term" value="P:intracellular signal transduction"/>
    <property type="evidence" value="ECO:0007669"/>
    <property type="project" value="UniProtKB-ARBA"/>
</dbReference>
<dbReference type="SUPFAM" id="SSF56112">
    <property type="entry name" value="Protein kinase-like (PK-like)"/>
    <property type="match status" value="1"/>
</dbReference>
<comment type="subunit">
    <text evidence="3">Associates with DNA double-strand breaks.</text>
</comment>
<evidence type="ECO:0000256" key="4">
    <source>
        <dbReference type="ARBA" id="ARBA00012513"/>
    </source>
</evidence>
<comment type="similarity">
    <text evidence="2 16">Belongs to the PI3/PI4-kinase family. ATM subfamily.</text>
</comment>
<dbReference type="GO" id="GO:0005524">
    <property type="term" value="F:ATP binding"/>
    <property type="evidence" value="ECO:0007669"/>
    <property type="project" value="UniProtKB-KW"/>
</dbReference>
<proteinExistence type="inferred from homology"/>
<evidence type="ECO:0000313" key="21">
    <source>
        <dbReference type="EMBL" id="KIO10808.1"/>
    </source>
</evidence>
<feature type="domain" description="PI3K/PI4K catalytic" evidence="18">
    <location>
        <begin position="2682"/>
        <end position="2998"/>
    </location>
</feature>
<keyword evidence="11 16" id="KW-0067">ATP-binding</keyword>
<evidence type="ECO:0000259" key="20">
    <source>
        <dbReference type="PROSITE" id="PS51190"/>
    </source>
</evidence>
<comment type="catalytic activity">
    <reaction evidence="14 16">
        <text>L-threonyl-[protein] + ATP = O-phospho-L-threonyl-[protein] + ADP + H(+)</text>
        <dbReference type="Rhea" id="RHEA:46608"/>
        <dbReference type="Rhea" id="RHEA-COMP:11060"/>
        <dbReference type="Rhea" id="RHEA-COMP:11605"/>
        <dbReference type="ChEBI" id="CHEBI:15378"/>
        <dbReference type="ChEBI" id="CHEBI:30013"/>
        <dbReference type="ChEBI" id="CHEBI:30616"/>
        <dbReference type="ChEBI" id="CHEBI:61977"/>
        <dbReference type="ChEBI" id="CHEBI:456216"/>
        <dbReference type="EC" id="2.7.11.1"/>
    </reaction>
</comment>
<dbReference type="InterPro" id="IPR044107">
    <property type="entry name" value="PIKKc_ATM"/>
</dbReference>
<evidence type="ECO:0000256" key="6">
    <source>
        <dbReference type="ARBA" id="ARBA00022527"/>
    </source>
</evidence>
<dbReference type="STRING" id="870435.A0A0C3JNQ9"/>
<reference evidence="21 22" key="1">
    <citation type="submission" date="2014-04" db="EMBL/GenBank/DDBJ databases">
        <authorList>
            <consortium name="DOE Joint Genome Institute"/>
            <person name="Kuo A."/>
            <person name="Kohler A."/>
            <person name="Costa M.D."/>
            <person name="Nagy L.G."/>
            <person name="Floudas D."/>
            <person name="Copeland A."/>
            <person name="Barry K.W."/>
            <person name="Cichocki N."/>
            <person name="Veneault-Fourrey C."/>
            <person name="LaButti K."/>
            <person name="Lindquist E.A."/>
            <person name="Lipzen A."/>
            <person name="Lundell T."/>
            <person name="Morin E."/>
            <person name="Murat C."/>
            <person name="Sun H."/>
            <person name="Tunlid A."/>
            <person name="Henrissat B."/>
            <person name="Grigoriev I.V."/>
            <person name="Hibbett D.S."/>
            <person name="Martin F."/>
            <person name="Nordberg H.P."/>
            <person name="Cantor M.N."/>
            <person name="Hua S.X."/>
        </authorList>
    </citation>
    <scope>NUCLEOTIDE SEQUENCE [LARGE SCALE GENOMIC DNA]</scope>
    <source>
        <strain evidence="21 22">Marx 270</strain>
    </source>
</reference>
<dbReference type="PROSITE" id="PS51190">
    <property type="entry name" value="FATC"/>
    <property type="match status" value="1"/>
</dbReference>
<evidence type="ECO:0000256" key="11">
    <source>
        <dbReference type="ARBA" id="ARBA00022840"/>
    </source>
</evidence>
<dbReference type="SMART" id="SM00146">
    <property type="entry name" value="PI3Kc"/>
    <property type="match status" value="1"/>
</dbReference>
<feature type="region of interest" description="Disordered" evidence="17">
    <location>
        <begin position="170"/>
        <end position="227"/>
    </location>
</feature>
<dbReference type="PROSITE" id="PS51189">
    <property type="entry name" value="FAT"/>
    <property type="match status" value="1"/>
</dbReference>
<keyword evidence="16" id="KW-0779">Telomere</keyword>
<evidence type="ECO:0000256" key="1">
    <source>
        <dbReference type="ARBA" id="ARBA00004123"/>
    </source>
</evidence>
<dbReference type="PANTHER" id="PTHR37079">
    <property type="entry name" value="SERINE/THREONINE-PROTEIN KINASE ATM"/>
    <property type="match status" value="1"/>
</dbReference>
<comment type="catalytic activity">
    <reaction evidence="15">
        <text>L-seryl-[protein] + ATP = O-phospho-L-seryl-[protein] + ADP + H(+)</text>
        <dbReference type="Rhea" id="RHEA:17989"/>
        <dbReference type="Rhea" id="RHEA-COMP:9863"/>
        <dbReference type="Rhea" id="RHEA-COMP:11604"/>
        <dbReference type="ChEBI" id="CHEBI:15378"/>
        <dbReference type="ChEBI" id="CHEBI:29999"/>
        <dbReference type="ChEBI" id="CHEBI:30616"/>
        <dbReference type="ChEBI" id="CHEBI:83421"/>
        <dbReference type="ChEBI" id="CHEBI:456216"/>
        <dbReference type="EC" id="2.7.11.1"/>
    </reaction>
</comment>
<feature type="domain" description="FAT" evidence="19">
    <location>
        <begin position="1963"/>
        <end position="2567"/>
    </location>
</feature>
<accession>A0A0C3JNQ9</accession>
<evidence type="ECO:0000256" key="16">
    <source>
        <dbReference type="RuleBase" id="RU365027"/>
    </source>
</evidence>
<dbReference type="GO" id="GO:0000781">
    <property type="term" value="C:chromosome, telomeric region"/>
    <property type="evidence" value="ECO:0007669"/>
    <property type="project" value="UniProtKB-SubCell"/>
</dbReference>
<keyword evidence="6 16" id="KW-0723">Serine/threonine-protein kinase</keyword>
<dbReference type="InterPro" id="IPR011009">
    <property type="entry name" value="Kinase-like_dom_sf"/>
</dbReference>
<dbReference type="Gene3D" id="3.30.1010.10">
    <property type="entry name" value="Phosphatidylinositol 3-kinase Catalytic Subunit, Chain A, domain 4"/>
    <property type="match status" value="1"/>
</dbReference>
<evidence type="ECO:0000256" key="5">
    <source>
        <dbReference type="ARBA" id="ARBA00014619"/>
    </source>
</evidence>
<dbReference type="InterPro" id="IPR038980">
    <property type="entry name" value="ATM_plant"/>
</dbReference>
<dbReference type="SUPFAM" id="SSF48371">
    <property type="entry name" value="ARM repeat"/>
    <property type="match status" value="1"/>
</dbReference>
<feature type="domain" description="FATC" evidence="20">
    <location>
        <begin position="3010"/>
        <end position="3042"/>
    </location>
</feature>
<evidence type="ECO:0000256" key="17">
    <source>
        <dbReference type="SAM" id="MobiDB-lite"/>
    </source>
</evidence>
<evidence type="ECO:0000259" key="19">
    <source>
        <dbReference type="PROSITE" id="PS51189"/>
    </source>
</evidence>
<evidence type="ECO:0000256" key="3">
    <source>
        <dbReference type="ARBA" id="ARBA00011370"/>
    </source>
</evidence>
<dbReference type="Proteomes" id="UP000054217">
    <property type="component" value="Unassembled WGS sequence"/>
</dbReference>
<comment type="function">
    <text evidence="13 16">Serine/threonine protein kinase which activates checkpoint signaling upon genotoxic stresses such as ionizing radiation (IR), ultraviolet light (UV), or DNA replication stalling, thereby acting as a DNA damage sensor. Recognizes the substrate consensus sequence [ST]-Q. Phosphorylates histone H2A to form H2AS128ph (gamma-H2A) at sites of DNA damage, involved in the regulation of DNA damage response mechanism. Required for the control of telomere length and genome stability.</text>
</comment>
<dbReference type="Pfam" id="PF02259">
    <property type="entry name" value="FAT"/>
    <property type="match status" value="1"/>
</dbReference>
<dbReference type="Pfam" id="PF11640">
    <property type="entry name" value="TAN"/>
    <property type="match status" value="1"/>
</dbReference>
<keyword evidence="16" id="KW-0158">Chromosome</keyword>
<dbReference type="HOGENOM" id="CLU_000178_11_0_1"/>
<dbReference type="InterPro" id="IPR036940">
    <property type="entry name" value="PI3/4_kinase_cat_sf"/>
</dbReference>
<dbReference type="InterPro" id="IPR016024">
    <property type="entry name" value="ARM-type_fold"/>
</dbReference>
<dbReference type="Gene3D" id="1.10.1070.11">
    <property type="entry name" value="Phosphatidylinositol 3-/4-kinase, catalytic domain"/>
    <property type="match status" value="1"/>
</dbReference>
<reference evidence="22" key="2">
    <citation type="submission" date="2015-01" db="EMBL/GenBank/DDBJ databases">
        <title>Evolutionary Origins and Diversification of the Mycorrhizal Mutualists.</title>
        <authorList>
            <consortium name="DOE Joint Genome Institute"/>
            <consortium name="Mycorrhizal Genomics Consortium"/>
            <person name="Kohler A."/>
            <person name="Kuo A."/>
            <person name="Nagy L.G."/>
            <person name="Floudas D."/>
            <person name="Copeland A."/>
            <person name="Barry K.W."/>
            <person name="Cichocki N."/>
            <person name="Veneault-Fourrey C."/>
            <person name="LaButti K."/>
            <person name="Lindquist E.A."/>
            <person name="Lipzen A."/>
            <person name="Lundell T."/>
            <person name="Morin E."/>
            <person name="Murat C."/>
            <person name="Riley R."/>
            <person name="Ohm R."/>
            <person name="Sun H."/>
            <person name="Tunlid A."/>
            <person name="Henrissat B."/>
            <person name="Grigoriev I.V."/>
            <person name="Hibbett D.S."/>
            <person name="Martin F."/>
        </authorList>
    </citation>
    <scope>NUCLEOTIDE SEQUENCE [LARGE SCALE GENOMIC DNA]</scope>
    <source>
        <strain evidence="22">Marx 270</strain>
    </source>
</reference>
<keyword evidence="10 16" id="KW-0418">Kinase</keyword>
<dbReference type="InterPro" id="IPR003152">
    <property type="entry name" value="FATC_dom"/>
</dbReference>
<evidence type="ECO:0000256" key="13">
    <source>
        <dbReference type="ARBA" id="ARBA00025079"/>
    </source>
</evidence>
<evidence type="ECO:0000313" key="22">
    <source>
        <dbReference type="Proteomes" id="UP000054217"/>
    </source>
</evidence>
<keyword evidence="9 16" id="KW-0227">DNA damage</keyword>
<dbReference type="FunCoup" id="A0A0C3JNQ9">
    <property type="interactions" value="195"/>
</dbReference>
<dbReference type="GO" id="GO:0005634">
    <property type="term" value="C:nucleus"/>
    <property type="evidence" value="ECO:0007669"/>
    <property type="project" value="UniProtKB-SubCell"/>
</dbReference>
<dbReference type="EMBL" id="KN831951">
    <property type="protein sequence ID" value="KIO10808.1"/>
    <property type="molecule type" value="Genomic_DNA"/>
</dbReference>
<dbReference type="InterPro" id="IPR021668">
    <property type="entry name" value="TAN"/>
</dbReference>
<dbReference type="GO" id="GO:0004674">
    <property type="term" value="F:protein serine/threonine kinase activity"/>
    <property type="evidence" value="ECO:0007669"/>
    <property type="project" value="UniProtKB-KW"/>
</dbReference>
<keyword evidence="12 16" id="KW-0539">Nucleus</keyword>
<dbReference type="SMART" id="SM01342">
    <property type="entry name" value="TAN"/>
    <property type="match status" value="1"/>
</dbReference>
<dbReference type="InterPro" id="IPR018936">
    <property type="entry name" value="PI3/4_kinase_CS"/>
</dbReference>
<dbReference type="Pfam" id="PF25030">
    <property type="entry name" value="M-HEAT_ATR"/>
    <property type="match status" value="1"/>
</dbReference>
<dbReference type="GO" id="GO:0106310">
    <property type="term" value="F:protein serine kinase activity"/>
    <property type="evidence" value="ECO:0007669"/>
    <property type="project" value="RHEA"/>
</dbReference>
<dbReference type="Pfam" id="PF00454">
    <property type="entry name" value="PI3_PI4_kinase"/>
    <property type="match status" value="1"/>
</dbReference>
<dbReference type="InterPro" id="IPR056802">
    <property type="entry name" value="ATR-like_M-HEAT"/>
</dbReference>
<dbReference type="GO" id="GO:0006281">
    <property type="term" value="P:DNA repair"/>
    <property type="evidence" value="ECO:0007669"/>
    <property type="project" value="InterPro"/>
</dbReference>
<evidence type="ECO:0000256" key="9">
    <source>
        <dbReference type="ARBA" id="ARBA00022763"/>
    </source>
</evidence>
<dbReference type="Pfam" id="PF02260">
    <property type="entry name" value="FATC"/>
    <property type="match status" value="1"/>
</dbReference>
<evidence type="ECO:0000256" key="12">
    <source>
        <dbReference type="ARBA" id="ARBA00023242"/>
    </source>
</evidence>
<dbReference type="InParanoid" id="A0A0C3JNQ9"/>
<evidence type="ECO:0000259" key="18">
    <source>
        <dbReference type="PROSITE" id="PS50290"/>
    </source>
</evidence>
<evidence type="ECO:0000256" key="15">
    <source>
        <dbReference type="ARBA" id="ARBA00048679"/>
    </source>
</evidence>
<evidence type="ECO:0000256" key="2">
    <source>
        <dbReference type="ARBA" id="ARBA00010769"/>
    </source>
</evidence>
<evidence type="ECO:0000256" key="10">
    <source>
        <dbReference type="ARBA" id="ARBA00022777"/>
    </source>
</evidence>
<organism evidence="21 22">
    <name type="scientific">Pisolithus tinctorius Marx 270</name>
    <dbReference type="NCBI Taxonomy" id="870435"/>
    <lineage>
        <taxon>Eukaryota</taxon>
        <taxon>Fungi</taxon>
        <taxon>Dikarya</taxon>
        <taxon>Basidiomycota</taxon>
        <taxon>Agaricomycotina</taxon>
        <taxon>Agaricomycetes</taxon>
        <taxon>Agaricomycetidae</taxon>
        <taxon>Boletales</taxon>
        <taxon>Sclerodermatineae</taxon>
        <taxon>Pisolithaceae</taxon>
        <taxon>Pisolithus</taxon>
    </lineage>
</organism>
<feature type="region of interest" description="Disordered" evidence="17">
    <location>
        <begin position="2973"/>
        <end position="2993"/>
    </location>
</feature>
<dbReference type="GO" id="GO:0006325">
    <property type="term" value="P:chromatin organization"/>
    <property type="evidence" value="ECO:0007669"/>
    <property type="project" value="UniProtKB-KW"/>
</dbReference>
<keyword evidence="7 16" id="KW-0808">Transferase</keyword>
<evidence type="ECO:0000256" key="14">
    <source>
        <dbReference type="ARBA" id="ARBA00047899"/>
    </source>
</evidence>
<gene>
    <name evidence="21" type="ORF">M404DRAFT_995273</name>
</gene>